<protein>
    <submittedName>
        <fullName evidence="2">Uncharacterized protein</fullName>
    </submittedName>
</protein>
<evidence type="ECO:0000313" key="3">
    <source>
        <dbReference type="Proteomes" id="UP000653308"/>
    </source>
</evidence>
<accession>A0ABQ2ZTM8</accession>
<dbReference type="EMBL" id="BMWE01000008">
    <property type="protein sequence ID" value="GGY22579.1"/>
    <property type="molecule type" value="Genomic_DNA"/>
</dbReference>
<comment type="caution">
    <text evidence="2">The sequence shown here is derived from an EMBL/GenBank/DDBJ whole genome shotgun (WGS) entry which is preliminary data.</text>
</comment>
<gene>
    <name evidence="2" type="ORF">GCM10010384_31900</name>
</gene>
<sequence length="50" mass="5582">MTYFEQPVPAPERRASPLLTLPAPVTPHHTPVPLHAHPTARAIRVLRSPR</sequence>
<keyword evidence="3" id="KW-1185">Reference proteome</keyword>
<feature type="region of interest" description="Disordered" evidence="1">
    <location>
        <begin position="1"/>
        <end position="36"/>
    </location>
</feature>
<evidence type="ECO:0000256" key="1">
    <source>
        <dbReference type="SAM" id="MobiDB-lite"/>
    </source>
</evidence>
<dbReference type="Proteomes" id="UP000653308">
    <property type="component" value="Unassembled WGS sequence"/>
</dbReference>
<name>A0ABQ2ZTM8_9ACTN</name>
<proteinExistence type="predicted"/>
<reference evidence="3" key="1">
    <citation type="journal article" date="2019" name="Int. J. Syst. Evol. Microbiol.">
        <title>The Global Catalogue of Microorganisms (GCM) 10K type strain sequencing project: providing services to taxonomists for standard genome sequencing and annotation.</title>
        <authorList>
            <consortium name="The Broad Institute Genomics Platform"/>
            <consortium name="The Broad Institute Genome Sequencing Center for Infectious Disease"/>
            <person name="Wu L."/>
            <person name="Ma J."/>
        </authorList>
    </citation>
    <scope>NUCLEOTIDE SEQUENCE [LARGE SCALE GENOMIC DNA]</scope>
    <source>
        <strain evidence="3">JCM 4957</strain>
    </source>
</reference>
<organism evidence="2 3">
    <name type="scientific">Streptomyces djakartensis</name>
    <dbReference type="NCBI Taxonomy" id="68193"/>
    <lineage>
        <taxon>Bacteria</taxon>
        <taxon>Bacillati</taxon>
        <taxon>Actinomycetota</taxon>
        <taxon>Actinomycetes</taxon>
        <taxon>Kitasatosporales</taxon>
        <taxon>Streptomycetaceae</taxon>
        <taxon>Streptomyces</taxon>
    </lineage>
</organism>
<feature type="compositionally biased region" description="Low complexity" evidence="1">
    <location>
        <begin position="17"/>
        <end position="36"/>
    </location>
</feature>
<evidence type="ECO:0000313" key="2">
    <source>
        <dbReference type="EMBL" id="GGY22579.1"/>
    </source>
</evidence>